<dbReference type="HOGENOM" id="CLU_2867512_0_0_1"/>
<organism evidence="3">
    <name type="scientific">Coccidioides posadasii (strain RMSCC 757 / Silveira)</name>
    <name type="common">Valley fever fungus</name>
    <dbReference type="NCBI Taxonomy" id="443226"/>
    <lineage>
        <taxon>Eukaryota</taxon>
        <taxon>Fungi</taxon>
        <taxon>Dikarya</taxon>
        <taxon>Ascomycota</taxon>
        <taxon>Pezizomycotina</taxon>
        <taxon>Eurotiomycetes</taxon>
        <taxon>Eurotiomycetidae</taxon>
        <taxon>Onygenales</taxon>
        <taxon>Onygenaceae</taxon>
        <taxon>Coccidioides</taxon>
    </lineage>
</organism>
<sequence length="64" mass="7183">MSARKLKCVAVKRNAMLTSANVPARLPASTVDETRNTVKNELIAPYKKEMNRQPKISNDNKKGR</sequence>
<protein>
    <submittedName>
        <fullName evidence="2">Predicted protein</fullName>
    </submittedName>
</protein>
<reference evidence="3" key="1">
    <citation type="journal article" date="2010" name="Genome Res.">
        <title>Population genomic sequencing of Coccidioides fungi reveals recent hybridization and transposon control.</title>
        <authorList>
            <person name="Neafsey D.E."/>
            <person name="Barker B.M."/>
            <person name="Sharpton T.J."/>
            <person name="Stajich J.E."/>
            <person name="Park D.J."/>
            <person name="Whiston E."/>
            <person name="Hung C.-Y."/>
            <person name="McMahan C."/>
            <person name="White J."/>
            <person name="Sykes S."/>
            <person name="Heiman D."/>
            <person name="Young S."/>
            <person name="Zeng Q."/>
            <person name="Abouelleil A."/>
            <person name="Aftuck L."/>
            <person name="Bessette D."/>
            <person name="Brown A."/>
            <person name="FitzGerald M."/>
            <person name="Lui A."/>
            <person name="Macdonald J.P."/>
            <person name="Priest M."/>
            <person name="Orbach M.J."/>
            <person name="Galgiani J.N."/>
            <person name="Kirkland T.N."/>
            <person name="Cole G.T."/>
            <person name="Birren B.W."/>
            <person name="Henn M.R."/>
            <person name="Taylor J.W."/>
            <person name="Rounsley S.D."/>
        </authorList>
    </citation>
    <scope>NUCLEOTIDE SEQUENCE [LARGE SCALE GENOMIC DNA]</scope>
    <source>
        <strain evidence="3">RMSCC 757 / Silveira</strain>
    </source>
</reference>
<dbReference type="Proteomes" id="UP000002497">
    <property type="component" value="Unassembled WGS sequence"/>
</dbReference>
<keyword evidence="3" id="KW-1185">Reference proteome</keyword>
<evidence type="ECO:0000256" key="1">
    <source>
        <dbReference type="SAM" id="MobiDB-lite"/>
    </source>
</evidence>
<proteinExistence type="predicted"/>
<reference evidence="3" key="2">
    <citation type="submission" date="2010-03" db="EMBL/GenBank/DDBJ databases">
        <title>The genome sequence of Coccidioides posadasii strain Silveira.</title>
        <authorList>
            <consortium name="The Broad Institute Genome Sequencing Center for Infectious Disease"/>
            <person name="Neafsey D."/>
            <person name="Orbach M."/>
            <person name="Henn M.R."/>
            <person name="Cole G.T."/>
            <person name="Galgiani J."/>
            <person name="Gardner M.J."/>
            <person name="Kirkland T.N."/>
            <person name="Taylor J.W."/>
            <person name="Young S.K."/>
            <person name="Zeng Q."/>
            <person name="Koehrsen M."/>
            <person name="Alvarado L."/>
            <person name="Berlin A."/>
            <person name="Borenstein D."/>
            <person name="Chapman S.B."/>
            <person name="Chen Z."/>
            <person name="Engels R."/>
            <person name="Freedman E."/>
            <person name="Gellesch M."/>
            <person name="Goldberg J."/>
            <person name="Griggs A."/>
            <person name="Gujja S."/>
            <person name="Heilman E."/>
            <person name="Heiman D."/>
            <person name="Howarth C."/>
            <person name="Jen D."/>
            <person name="Larson L."/>
            <person name="Mehta T."/>
            <person name="Neiman D."/>
            <person name="Park D."/>
            <person name="Pearson M."/>
            <person name="Richards J."/>
            <person name="Roberts A."/>
            <person name="Saif S."/>
            <person name="Shea T."/>
            <person name="Shenoy N."/>
            <person name="Sisk P."/>
            <person name="Stolte C."/>
            <person name="Sykes S."/>
            <person name="Walk T."/>
            <person name="White J."/>
            <person name="Yandava C."/>
            <person name="Haas B."/>
            <person name="Nusbaum C."/>
            <person name="Birren B."/>
        </authorList>
    </citation>
    <scope>NUCLEOTIDE SEQUENCE [LARGE SCALE GENOMIC DNA]</scope>
    <source>
        <strain evidence="3">RMSCC 757 / Silveira</strain>
    </source>
</reference>
<feature type="compositionally biased region" description="Basic and acidic residues" evidence="1">
    <location>
        <begin position="46"/>
        <end position="64"/>
    </location>
</feature>
<evidence type="ECO:0000313" key="2">
    <source>
        <dbReference type="EMBL" id="EFW13297.1"/>
    </source>
</evidence>
<dbReference type="VEuPathDB" id="FungiDB:CPSG_10107"/>
<dbReference type="AlphaFoldDB" id="E9DJV8"/>
<evidence type="ECO:0000313" key="3">
    <source>
        <dbReference type="Proteomes" id="UP000002497"/>
    </source>
</evidence>
<feature type="region of interest" description="Disordered" evidence="1">
    <location>
        <begin position="45"/>
        <end position="64"/>
    </location>
</feature>
<gene>
    <name evidence="2" type="ORF">CPSG_10107</name>
</gene>
<dbReference type="EMBL" id="GL636525">
    <property type="protein sequence ID" value="EFW13297.1"/>
    <property type="molecule type" value="Genomic_DNA"/>
</dbReference>
<name>E9DJV8_COCPS</name>
<accession>E9DJV8</accession>